<proteinExistence type="predicted"/>
<dbReference type="Pfam" id="PF08782">
    <property type="entry name" value="c-SKI_SMAD_bind"/>
    <property type="match status" value="1"/>
</dbReference>
<feature type="region of interest" description="Disordered" evidence="1">
    <location>
        <begin position="229"/>
        <end position="259"/>
    </location>
</feature>
<reference evidence="3" key="1">
    <citation type="submission" date="2019-03" db="EMBL/GenBank/DDBJ databases">
        <title>Improved annotation for the trematode Fasciola hepatica.</title>
        <authorList>
            <person name="Choi Y.-J."/>
            <person name="Martin J."/>
            <person name="Mitreva M."/>
        </authorList>
    </citation>
    <scope>NUCLEOTIDE SEQUENCE [LARGE SCALE GENOMIC DNA]</scope>
</reference>
<dbReference type="AlphaFoldDB" id="A0A4E0R5V3"/>
<protein>
    <recommendedName>
        <fullName evidence="2">c-SKI SMAD4-binding domain-containing protein</fullName>
    </recommendedName>
</protein>
<dbReference type="GO" id="GO:0046332">
    <property type="term" value="F:SMAD binding"/>
    <property type="evidence" value="ECO:0007669"/>
    <property type="project" value="InterPro"/>
</dbReference>
<organism evidence="3 4">
    <name type="scientific">Fasciola hepatica</name>
    <name type="common">Liver fluke</name>
    <dbReference type="NCBI Taxonomy" id="6192"/>
    <lineage>
        <taxon>Eukaryota</taxon>
        <taxon>Metazoa</taxon>
        <taxon>Spiralia</taxon>
        <taxon>Lophotrochozoa</taxon>
        <taxon>Platyhelminthes</taxon>
        <taxon>Trematoda</taxon>
        <taxon>Digenea</taxon>
        <taxon>Plagiorchiida</taxon>
        <taxon>Echinostomata</taxon>
        <taxon>Echinostomatoidea</taxon>
        <taxon>Fasciolidae</taxon>
        <taxon>Fasciola</taxon>
    </lineage>
</organism>
<name>A0A4E0R5V3_FASHE</name>
<evidence type="ECO:0000313" key="4">
    <source>
        <dbReference type="Proteomes" id="UP000230066"/>
    </source>
</evidence>
<evidence type="ECO:0000313" key="3">
    <source>
        <dbReference type="EMBL" id="THD23223.1"/>
    </source>
</evidence>
<dbReference type="InterPro" id="IPR014890">
    <property type="entry name" value="c-SKI_SMAD4-bd_dom"/>
</dbReference>
<sequence>MQANTRLNPGVSLPHTGSELEAIASEDQAKQPHSTVSRSGSLSPKRSQEMSDNHSAEIDLVGAMSVFRRGMTALDSDDSVPVLLECCGRQSSLIHPELCTEPTATCIGRQTCHGLFAPDQFVGHTHTVTEVDYLNHWRLDSNNGRCCLRPQTGSHGRVVGPDPGWSQCMGIGREDELENSPPKGLYLGLCASVAPIPPGAIFSPQPTHEIPDSRTSEALDHFIKNTLSTALQPLTKSREPNRNPTIPMGPLSSSASTPAPILPPLSSSLSSVLLPQLTSLRLWAPNNGRIKVPPPPRPNSTGDKNVLPKKLHTGPPILLHSHCVVSQAAADQYDRGFIPNSLCSPVRWDRSGLDCPHQHKYRRHHHHTHHQRNQRQNRASAAAKAARGAASRISPGLWSRHFANLKGNNGTKLDLLNAREPATMDAASSNPNGTTPVLVTRPSTNSLPSAVLSLESLWTDLVHQKKESRLPWNRRQVYKMPDSGCLNNLSPCKPVM</sequence>
<dbReference type="InterPro" id="IPR010919">
    <property type="entry name" value="SAND-like_dom_sf"/>
</dbReference>
<keyword evidence="4" id="KW-1185">Reference proteome</keyword>
<evidence type="ECO:0000259" key="2">
    <source>
        <dbReference type="SMART" id="SM01046"/>
    </source>
</evidence>
<dbReference type="SMART" id="SM01046">
    <property type="entry name" value="c-SKI_SMAD_bind"/>
    <property type="match status" value="1"/>
</dbReference>
<feature type="region of interest" description="Disordered" evidence="1">
    <location>
        <begin position="361"/>
        <end position="387"/>
    </location>
</feature>
<dbReference type="EMBL" id="JXXN02002263">
    <property type="protein sequence ID" value="THD23223.1"/>
    <property type="molecule type" value="Genomic_DNA"/>
</dbReference>
<evidence type="ECO:0000256" key="1">
    <source>
        <dbReference type="SAM" id="MobiDB-lite"/>
    </source>
</evidence>
<comment type="caution">
    <text evidence="3">The sequence shown here is derived from an EMBL/GenBank/DDBJ whole genome shotgun (WGS) entry which is preliminary data.</text>
</comment>
<feature type="domain" description="c-SKI SMAD4-binding" evidence="2">
    <location>
        <begin position="79"/>
        <end position="177"/>
    </location>
</feature>
<feature type="compositionally biased region" description="Low complexity" evidence="1">
    <location>
        <begin position="376"/>
        <end position="387"/>
    </location>
</feature>
<feature type="compositionally biased region" description="Low complexity" evidence="1">
    <location>
        <begin position="250"/>
        <end position="259"/>
    </location>
</feature>
<feature type="compositionally biased region" description="Basic residues" evidence="1">
    <location>
        <begin position="361"/>
        <end position="375"/>
    </location>
</feature>
<gene>
    <name evidence="3" type="ORF">D915_005930</name>
</gene>
<feature type="region of interest" description="Disordered" evidence="1">
    <location>
        <begin position="24"/>
        <end position="53"/>
    </location>
</feature>
<feature type="compositionally biased region" description="Polar residues" evidence="1">
    <location>
        <begin position="31"/>
        <end position="45"/>
    </location>
</feature>
<dbReference type="Proteomes" id="UP000230066">
    <property type="component" value="Unassembled WGS sequence"/>
</dbReference>
<accession>A0A4E0R5V3</accession>
<dbReference type="Gene3D" id="3.10.390.10">
    <property type="entry name" value="SAND domain-like"/>
    <property type="match status" value="1"/>
</dbReference>
<dbReference type="SUPFAM" id="SSF63763">
    <property type="entry name" value="SAND domain-like"/>
    <property type="match status" value="1"/>
</dbReference>